<dbReference type="RefSeq" id="XP_013325091.1">
    <property type="nucleotide sequence ID" value="XM_013469637.1"/>
</dbReference>
<dbReference type="AlphaFoldDB" id="A0A0F4YJS8"/>
<sequence>MTTNTVLWFENCFETLAATEEAKAIFERIKAHKVQQRICSQRSENLAEKGKRSLRASFMKLFTTSKMGLGIKDTGAGNYGSQQPEDEDLLWCPIMRKWTPSKQMKAAHLFPYMHGQDTMDAVFRARKSPELFSPRNGLLISSCIEEFFDSGNLVLVPDLPDRPSVTDIRGWIKREPREYKIRIIDLKWNKLGKPIHPWVEMKWSDLQDRRVEFLTPFRPRERYMYFHYCIQILQYIWQ</sequence>
<accession>A0A0F4YJS8</accession>
<name>A0A0F4YJS8_RASE3</name>
<organism evidence="2 3">
    <name type="scientific">Rasamsonia emersonii (strain ATCC 16479 / CBS 393.64 / IMI 116815)</name>
    <dbReference type="NCBI Taxonomy" id="1408163"/>
    <lineage>
        <taxon>Eukaryota</taxon>
        <taxon>Fungi</taxon>
        <taxon>Dikarya</taxon>
        <taxon>Ascomycota</taxon>
        <taxon>Pezizomycotina</taxon>
        <taxon>Eurotiomycetes</taxon>
        <taxon>Eurotiomycetidae</taxon>
        <taxon>Eurotiales</taxon>
        <taxon>Trichocomaceae</taxon>
        <taxon>Rasamsonia</taxon>
    </lineage>
</organism>
<dbReference type="EMBL" id="LASV01000452">
    <property type="protein sequence ID" value="KKA18479.1"/>
    <property type="molecule type" value="Genomic_DNA"/>
</dbReference>
<reference evidence="2 3" key="1">
    <citation type="submission" date="2015-04" db="EMBL/GenBank/DDBJ databases">
        <authorList>
            <person name="Heijne W.H."/>
            <person name="Fedorova N.D."/>
            <person name="Nierman W.C."/>
            <person name="Vollebregt A.W."/>
            <person name="Zhao Z."/>
            <person name="Wu L."/>
            <person name="Kumar M."/>
            <person name="Stam H."/>
            <person name="van den Berg M.A."/>
            <person name="Pel H.J."/>
        </authorList>
    </citation>
    <scope>NUCLEOTIDE SEQUENCE [LARGE SCALE GENOMIC DNA]</scope>
    <source>
        <strain evidence="2 3">CBS 393.64</strain>
    </source>
</reference>
<dbReference type="Proteomes" id="UP000053958">
    <property type="component" value="Unassembled WGS sequence"/>
</dbReference>
<proteinExistence type="predicted"/>
<gene>
    <name evidence="2" type="ORF">T310_7576</name>
</gene>
<dbReference type="InterPro" id="IPR003615">
    <property type="entry name" value="HNH_nuc"/>
</dbReference>
<evidence type="ECO:0000259" key="1">
    <source>
        <dbReference type="Pfam" id="PF13391"/>
    </source>
</evidence>
<protein>
    <recommendedName>
        <fullName evidence="1">HNH nuclease domain-containing protein</fullName>
    </recommendedName>
</protein>
<evidence type="ECO:0000313" key="2">
    <source>
        <dbReference type="EMBL" id="KKA18479.1"/>
    </source>
</evidence>
<keyword evidence="3" id="KW-1185">Reference proteome</keyword>
<dbReference type="Pfam" id="PF13391">
    <property type="entry name" value="HNH_2"/>
    <property type="match status" value="1"/>
</dbReference>
<dbReference type="GeneID" id="25319847"/>
<dbReference type="OrthoDB" id="5386595at2759"/>
<feature type="domain" description="HNH nuclease" evidence="1">
    <location>
        <begin position="92"/>
        <end position="155"/>
    </location>
</feature>
<evidence type="ECO:0000313" key="3">
    <source>
        <dbReference type="Proteomes" id="UP000053958"/>
    </source>
</evidence>
<comment type="caution">
    <text evidence="2">The sequence shown here is derived from an EMBL/GenBank/DDBJ whole genome shotgun (WGS) entry which is preliminary data.</text>
</comment>
<dbReference type="STRING" id="1408163.A0A0F4YJS8"/>